<organism evidence="1 2">
    <name type="scientific">Anaerotruncus colihominis DSM 17241</name>
    <dbReference type="NCBI Taxonomy" id="445972"/>
    <lineage>
        <taxon>Bacteria</taxon>
        <taxon>Bacillati</taxon>
        <taxon>Bacillota</taxon>
        <taxon>Clostridia</taxon>
        <taxon>Eubacteriales</taxon>
        <taxon>Oscillospiraceae</taxon>
        <taxon>Anaerotruncus</taxon>
    </lineage>
</organism>
<proteinExistence type="predicted"/>
<reference evidence="1" key="2">
    <citation type="submission" date="2013-09" db="EMBL/GenBank/DDBJ databases">
        <title>Draft genome sequence of Anaerotruncus colihominis(DSM 17241).</title>
        <authorList>
            <person name="Sudarsanam P."/>
            <person name="Ley R."/>
            <person name="Guruge J."/>
            <person name="Turnbaugh P.J."/>
            <person name="Mahowald M."/>
            <person name="Liep D."/>
            <person name="Gordon J."/>
        </authorList>
    </citation>
    <scope>NUCLEOTIDE SEQUENCE</scope>
    <source>
        <strain evidence="1">DSM 17241</strain>
    </source>
</reference>
<reference evidence="1" key="1">
    <citation type="submission" date="2007-11" db="EMBL/GenBank/DDBJ databases">
        <authorList>
            <person name="Fulton L."/>
            <person name="Clifton S."/>
            <person name="Fulton B."/>
            <person name="Xu J."/>
            <person name="Minx P."/>
            <person name="Pepin K.H."/>
            <person name="Johnson M."/>
            <person name="Thiruvilangam P."/>
            <person name="Bhonagiri V."/>
            <person name="Nash W.E."/>
            <person name="Mardis E.R."/>
            <person name="Wilson R.K."/>
        </authorList>
    </citation>
    <scope>NUCLEOTIDE SEQUENCE [LARGE SCALE GENOMIC DNA]</scope>
    <source>
        <strain evidence="1">DSM 17241</strain>
    </source>
</reference>
<gene>
    <name evidence="1" type="ORF">ANACOL_04376</name>
</gene>
<evidence type="ECO:0000313" key="2">
    <source>
        <dbReference type="Proteomes" id="UP000003803"/>
    </source>
</evidence>
<sequence length="67" mass="7658">MAQPPIIRRRPRPYPPSITGITDAFGYYTRYGRTSSSSKRRLPSQAAFVTVNAEYRKIRGPYIGPRI</sequence>
<dbReference type="EMBL" id="ABGD02000034">
    <property type="protein sequence ID" value="EDS09051.1"/>
    <property type="molecule type" value="Genomic_DNA"/>
</dbReference>
<dbReference type="Proteomes" id="UP000003803">
    <property type="component" value="Unassembled WGS sequence"/>
</dbReference>
<comment type="caution">
    <text evidence="1">The sequence shown here is derived from an EMBL/GenBank/DDBJ whole genome shotgun (WGS) entry which is preliminary data.</text>
</comment>
<accession>B0PHT3</accession>
<evidence type="ECO:0000313" key="1">
    <source>
        <dbReference type="EMBL" id="EDS09051.1"/>
    </source>
</evidence>
<name>B0PHT3_9FIRM</name>
<dbReference type="HOGENOM" id="CLU_2803015_0_0_9"/>
<keyword evidence="2" id="KW-1185">Reference proteome</keyword>
<dbReference type="AlphaFoldDB" id="B0PHT3"/>
<protein>
    <submittedName>
        <fullName evidence="1">Uncharacterized protein</fullName>
    </submittedName>
</protein>